<comment type="caution">
    <text evidence="7">The sequence shown here is derived from an EMBL/GenBank/DDBJ whole genome shotgun (WGS) entry which is preliminary data.</text>
</comment>
<dbReference type="Proteomes" id="UP000664203">
    <property type="component" value="Unassembled WGS sequence"/>
</dbReference>
<dbReference type="InterPro" id="IPR011009">
    <property type="entry name" value="Kinase-like_dom_sf"/>
</dbReference>
<evidence type="ECO:0000256" key="2">
    <source>
        <dbReference type="ARBA" id="ARBA00022679"/>
    </source>
</evidence>
<dbReference type="SUPFAM" id="SSF56112">
    <property type="entry name" value="Protein kinase-like (PK-like)"/>
    <property type="match status" value="1"/>
</dbReference>
<proteinExistence type="predicted"/>
<evidence type="ECO:0000256" key="4">
    <source>
        <dbReference type="ARBA" id="ARBA00022777"/>
    </source>
</evidence>
<sequence>MLEIEDTSLLKDFEAAEESSPSPRKILKDRTIYKSREFGHTDAPGNPVLRDFGEARYGGKDHIGLIQPDIYRAPEVIFDIPWTYSVDIWMVGFMDMFKDHSLFDVDDPQTVKYDVGHHLAETVSLLGPPPKEFLEKAENSDAYFDEKGNWTSDIPIPADLTLETSKDYLEGENKDAFLRFVPSMLQWDPVKRKTAKELLEDPWLKGNGEFN</sequence>
<name>A0A8H3G514_9LECA</name>
<dbReference type="PROSITE" id="PS50011">
    <property type="entry name" value="PROTEIN_KINASE_DOM"/>
    <property type="match status" value="1"/>
</dbReference>
<accession>A0A8H3G514</accession>
<keyword evidence="8" id="KW-1185">Reference proteome</keyword>
<dbReference type="PANTHER" id="PTHR45646">
    <property type="entry name" value="SERINE/THREONINE-PROTEIN KINASE DOA-RELATED"/>
    <property type="match status" value="1"/>
</dbReference>
<evidence type="ECO:0000313" key="7">
    <source>
        <dbReference type="EMBL" id="CAF9933268.1"/>
    </source>
</evidence>
<keyword evidence="2" id="KW-0808">Transferase</keyword>
<dbReference type="OrthoDB" id="5979581at2759"/>
<dbReference type="AlphaFoldDB" id="A0A8H3G514"/>
<dbReference type="GO" id="GO:0005634">
    <property type="term" value="C:nucleus"/>
    <property type="evidence" value="ECO:0007669"/>
    <property type="project" value="TreeGrafter"/>
</dbReference>
<organism evidence="7 8">
    <name type="scientific">Alectoria fallacina</name>
    <dbReference type="NCBI Taxonomy" id="1903189"/>
    <lineage>
        <taxon>Eukaryota</taxon>
        <taxon>Fungi</taxon>
        <taxon>Dikarya</taxon>
        <taxon>Ascomycota</taxon>
        <taxon>Pezizomycotina</taxon>
        <taxon>Lecanoromycetes</taxon>
        <taxon>OSLEUM clade</taxon>
        <taxon>Lecanoromycetidae</taxon>
        <taxon>Lecanorales</taxon>
        <taxon>Lecanorineae</taxon>
        <taxon>Parmeliaceae</taxon>
        <taxon>Alectoria</taxon>
    </lineage>
</organism>
<dbReference type="GO" id="GO:0043484">
    <property type="term" value="P:regulation of RNA splicing"/>
    <property type="evidence" value="ECO:0007669"/>
    <property type="project" value="TreeGrafter"/>
</dbReference>
<evidence type="ECO:0000256" key="3">
    <source>
        <dbReference type="ARBA" id="ARBA00022741"/>
    </source>
</evidence>
<protein>
    <recommendedName>
        <fullName evidence="6">Protein kinase domain-containing protein</fullName>
    </recommendedName>
</protein>
<dbReference type="Gene3D" id="1.10.510.10">
    <property type="entry name" value="Transferase(Phosphotransferase) domain 1"/>
    <property type="match status" value="1"/>
</dbReference>
<keyword evidence="3" id="KW-0547">Nucleotide-binding</keyword>
<feature type="domain" description="Protein kinase" evidence="6">
    <location>
        <begin position="1"/>
        <end position="204"/>
    </location>
</feature>
<evidence type="ECO:0000259" key="6">
    <source>
        <dbReference type="PROSITE" id="PS50011"/>
    </source>
</evidence>
<keyword evidence="1" id="KW-0723">Serine/threonine-protein kinase</keyword>
<dbReference type="EMBL" id="CAJPDR010000351">
    <property type="protein sequence ID" value="CAF9933268.1"/>
    <property type="molecule type" value="Genomic_DNA"/>
</dbReference>
<dbReference type="InterPro" id="IPR051175">
    <property type="entry name" value="CLK_kinases"/>
</dbReference>
<dbReference type="GO" id="GO:0004674">
    <property type="term" value="F:protein serine/threonine kinase activity"/>
    <property type="evidence" value="ECO:0007669"/>
    <property type="project" value="UniProtKB-KW"/>
</dbReference>
<evidence type="ECO:0000256" key="5">
    <source>
        <dbReference type="ARBA" id="ARBA00022840"/>
    </source>
</evidence>
<dbReference type="InterPro" id="IPR000719">
    <property type="entry name" value="Prot_kinase_dom"/>
</dbReference>
<keyword evidence="4" id="KW-0418">Kinase</keyword>
<keyword evidence="5" id="KW-0067">ATP-binding</keyword>
<evidence type="ECO:0000313" key="8">
    <source>
        <dbReference type="Proteomes" id="UP000664203"/>
    </source>
</evidence>
<dbReference type="GO" id="GO:0005524">
    <property type="term" value="F:ATP binding"/>
    <property type="evidence" value="ECO:0007669"/>
    <property type="project" value="UniProtKB-KW"/>
</dbReference>
<evidence type="ECO:0000256" key="1">
    <source>
        <dbReference type="ARBA" id="ARBA00022527"/>
    </source>
</evidence>
<dbReference type="PANTHER" id="PTHR45646:SF11">
    <property type="entry name" value="SERINE_THREONINE-PROTEIN KINASE DOA"/>
    <property type="match status" value="1"/>
</dbReference>
<gene>
    <name evidence="7" type="ORF">ALECFALPRED_005542</name>
</gene>
<reference evidence="7" key="1">
    <citation type="submission" date="2021-03" db="EMBL/GenBank/DDBJ databases">
        <authorList>
            <person name="Tagirdzhanova G."/>
        </authorList>
    </citation>
    <scope>NUCLEOTIDE SEQUENCE</scope>
</reference>
<dbReference type="Pfam" id="PF00069">
    <property type="entry name" value="Pkinase"/>
    <property type="match status" value="1"/>
</dbReference>